<reference evidence="1" key="2">
    <citation type="submission" date="2020-11" db="EMBL/GenBank/DDBJ databases">
        <authorList>
            <person name="McCartney M.A."/>
            <person name="Auch B."/>
            <person name="Kono T."/>
            <person name="Mallez S."/>
            <person name="Becker A."/>
            <person name="Gohl D.M."/>
            <person name="Silverstein K.A.T."/>
            <person name="Koren S."/>
            <person name="Bechman K.B."/>
            <person name="Herman A."/>
            <person name="Abrahante J.E."/>
            <person name="Garbe J."/>
        </authorList>
    </citation>
    <scope>NUCLEOTIDE SEQUENCE</scope>
    <source>
        <strain evidence="1">Duluth1</strain>
        <tissue evidence="1">Whole animal</tissue>
    </source>
</reference>
<dbReference type="AlphaFoldDB" id="A0A9D4JPB2"/>
<comment type="caution">
    <text evidence="1">The sequence shown here is derived from an EMBL/GenBank/DDBJ whole genome shotgun (WGS) entry which is preliminary data.</text>
</comment>
<sequence>MQSLESAIRGLLRTSDVRESFRQSIHEMLTASNRPPTSSIEDSLRKELQKHVRISSKTEGVELIKPRTIESFVNDRSFSE</sequence>
<evidence type="ECO:0000313" key="2">
    <source>
        <dbReference type="Proteomes" id="UP000828390"/>
    </source>
</evidence>
<evidence type="ECO:0000313" key="1">
    <source>
        <dbReference type="EMBL" id="KAH3819486.1"/>
    </source>
</evidence>
<name>A0A9D4JPB2_DREPO</name>
<dbReference type="Proteomes" id="UP000828390">
    <property type="component" value="Unassembled WGS sequence"/>
</dbReference>
<protein>
    <submittedName>
        <fullName evidence="1">Uncharacterized protein</fullName>
    </submittedName>
</protein>
<gene>
    <name evidence="1" type="ORF">DPMN_121223</name>
</gene>
<organism evidence="1 2">
    <name type="scientific">Dreissena polymorpha</name>
    <name type="common">Zebra mussel</name>
    <name type="synonym">Mytilus polymorpha</name>
    <dbReference type="NCBI Taxonomy" id="45954"/>
    <lineage>
        <taxon>Eukaryota</taxon>
        <taxon>Metazoa</taxon>
        <taxon>Spiralia</taxon>
        <taxon>Lophotrochozoa</taxon>
        <taxon>Mollusca</taxon>
        <taxon>Bivalvia</taxon>
        <taxon>Autobranchia</taxon>
        <taxon>Heteroconchia</taxon>
        <taxon>Euheterodonta</taxon>
        <taxon>Imparidentia</taxon>
        <taxon>Neoheterodontei</taxon>
        <taxon>Myida</taxon>
        <taxon>Dreissenoidea</taxon>
        <taxon>Dreissenidae</taxon>
        <taxon>Dreissena</taxon>
    </lineage>
</organism>
<proteinExistence type="predicted"/>
<accession>A0A9D4JPB2</accession>
<dbReference type="EMBL" id="JAIWYP010000005">
    <property type="protein sequence ID" value="KAH3819486.1"/>
    <property type="molecule type" value="Genomic_DNA"/>
</dbReference>
<reference evidence="1" key="1">
    <citation type="journal article" date="2019" name="bioRxiv">
        <title>The Genome of the Zebra Mussel, Dreissena polymorpha: A Resource for Invasive Species Research.</title>
        <authorList>
            <person name="McCartney M.A."/>
            <person name="Auch B."/>
            <person name="Kono T."/>
            <person name="Mallez S."/>
            <person name="Zhang Y."/>
            <person name="Obille A."/>
            <person name="Becker A."/>
            <person name="Abrahante J.E."/>
            <person name="Garbe J."/>
            <person name="Badalamenti J.P."/>
            <person name="Herman A."/>
            <person name="Mangelson H."/>
            <person name="Liachko I."/>
            <person name="Sullivan S."/>
            <person name="Sone E.D."/>
            <person name="Koren S."/>
            <person name="Silverstein K.A.T."/>
            <person name="Beckman K.B."/>
            <person name="Gohl D.M."/>
        </authorList>
    </citation>
    <scope>NUCLEOTIDE SEQUENCE</scope>
    <source>
        <strain evidence="1">Duluth1</strain>
        <tissue evidence="1">Whole animal</tissue>
    </source>
</reference>
<keyword evidence="2" id="KW-1185">Reference proteome</keyword>